<organism evidence="2 3">
    <name type="scientific">Halorubellus litoreus</name>
    <dbReference type="NCBI Taxonomy" id="755308"/>
    <lineage>
        <taxon>Archaea</taxon>
        <taxon>Methanobacteriati</taxon>
        <taxon>Methanobacteriota</taxon>
        <taxon>Stenosarchaea group</taxon>
        <taxon>Halobacteria</taxon>
        <taxon>Halobacteriales</taxon>
        <taxon>Halorubellaceae</taxon>
        <taxon>Halorubellus</taxon>
    </lineage>
</organism>
<evidence type="ECO:0000313" key="3">
    <source>
        <dbReference type="Proteomes" id="UP001596395"/>
    </source>
</evidence>
<reference evidence="2 3" key="1">
    <citation type="journal article" date="2019" name="Int. J. Syst. Evol. Microbiol.">
        <title>The Global Catalogue of Microorganisms (GCM) 10K type strain sequencing project: providing services to taxonomists for standard genome sequencing and annotation.</title>
        <authorList>
            <consortium name="The Broad Institute Genomics Platform"/>
            <consortium name="The Broad Institute Genome Sequencing Center for Infectious Disease"/>
            <person name="Wu L."/>
            <person name="Ma J."/>
        </authorList>
    </citation>
    <scope>NUCLEOTIDE SEQUENCE [LARGE SCALE GENOMIC DNA]</scope>
    <source>
        <strain evidence="2 3">GX26</strain>
    </source>
</reference>
<feature type="transmembrane region" description="Helical" evidence="1">
    <location>
        <begin position="154"/>
        <end position="173"/>
    </location>
</feature>
<dbReference type="EMBL" id="JBHSXN010000001">
    <property type="protein sequence ID" value="MFC6951744.1"/>
    <property type="molecule type" value="Genomic_DNA"/>
</dbReference>
<protein>
    <submittedName>
        <fullName evidence="2">Metal-dependent hydrolase</fullName>
    </submittedName>
</protein>
<keyword evidence="1" id="KW-0812">Transmembrane</keyword>
<dbReference type="InterPro" id="IPR007404">
    <property type="entry name" value="YdjM-like"/>
</dbReference>
<feature type="transmembrane region" description="Helical" evidence="1">
    <location>
        <begin position="28"/>
        <end position="48"/>
    </location>
</feature>
<feature type="transmembrane region" description="Helical" evidence="1">
    <location>
        <begin position="60"/>
        <end position="85"/>
    </location>
</feature>
<keyword evidence="2" id="KW-0378">Hydrolase</keyword>
<accession>A0ABD5VDV8</accession>
<dbReference type="Proteomes" id="UP001596395">
    <property type="component" value="Unassembled WGS sequence"/>
</dbReference>
<proteinExistence type="predicted"/>
<evidence type="ECO:0000256" key="1">
    <source>
        <dbReference type="SAM" id="Phobius"/>
    </source>
</evidence>
<keyword evidence="1" id="KW-1133">Transmembrane helix</keyword>
<keyword evidence="1" id="KW-0472">Membrane</keyword>
<evidence type="ECO:0000313" key="2">
    <source>
        <dbReference type="EMBL" id="MFC6951744.1"/>
    </source>
</evidence>
<dbReference type="Pfam" id="PF04307">
    <property type="entry name" value="YdjM"/>
    <property type="match status" value="1"/>
</dbReference>
<name>A0ABD5VDV8_9EURY</name>
<dbReference type="GO" id="GO:0016787">
    <property type="term" value="F:hydrolase activity"/>
    <property type="evidence" value="ECO:0007669"/>
    <property type="project" value="UniProtKB-KW"/>
</dbReference>
<dbReference type="RefSeq" id="WP_336348759.1">
    <property type="nucleotide sequence ID" value="NZ_JAZAQL010000001.1"/>
</dbReference>
<sequence>MVDVAGHLGMALVWLAGAWVVVDDARTAAAFVAVGVLFGMLPDVDLYLRDVLPTVKHHGALHTVLAVVAFAVVLAPVVGVALRALDARVDAPVLPDAVRDDANQFAGVAVLVAGLAHVFADTLSAPDTAEALEPFWPLYAHPLGIDVVYYDAPLVNYGLLAAGVALNVALWTWRRRGA</sequence>
<gene>
    <name evidence="2" type="ORF">ACFQGB_02605</name>
</gene>
<keyword evidence="3" id="KW-1185">Reference proteome</keyword>
<dbReference type="AlphaFoldDB" id="A0ABD5VDV8"/>
<comment type="caution">
    <text evidence="2">The sequence shown here is derived from an EMBL/GenBank/DDBJ whole genome shotgun (WGS) entry which is preliminary data.</text>
</comment>